<sequence length="366" mass="41341">MKIVQILPELNGGGVERGSLDFAHELVRLGHESIVISNGGELVPRLTLRGCRHIDMPVHKKSLWSLRLVGRLRRLLEELQPDVLHARSRMPAWIAWLAWRGMPEERRPRLVTTAHGLYSANFYSAIMASGERVIAVSQCVADYLQQHYGKKLRTPPRVIHRGVNTREFDRSAPISGQWQLRLLNDYPQLEGKNWLLMPARLTPWKGQRTFLQMLAAVSRQRDDVFGLVVGAADTGKEKYARELEQLALDLGLSDKVLFLGQRRDMRELYASSQITYNLSEHPEPFGRTVTEALAMNCPVVSYNDGGPAEVLRSCFPQGLVERGDLDTLVQASLQILDRPQSIDFTGFSLEEMTAQTLEVYEELCAG</sequence>
<name>A0A7W4W9Z8_9GAMM</name>
<dbReference type="RefSeq" id="WP_183457696.1">
    <property type="nucleotide sequence ID" value="NZ_JACHWZ010000004.1"/>
</dbReference>
<dbReference type="InterPro" id="IPR001296">
    <property type="entry name" value="Glyco_trans_1"/>
</dbReference>
<dbReference type="CDD" id="cd03819">
    <property type="entry name" value="GT4_WavL-like"/>
    <property type="match status" value="1"/>
</dbReference>
<feature type="domain" description="Glycosyl transferase family 1" evidence="1">
    <location>
        <begin position="190"/>
        <end position="339"/>
    </location>
</feature>
<dbReference type="Pfam" id="PF13439">
    <property type="entry name" value="Glyco_transf_4"/>
    <property type="match status" value="1"/>
</dbReference>
<evidence type="ECO:0000313" key="3">
    <source>
        <dbReference type="EMBL" id="MBB3060376.1"/>
    </source>
</evidence>
<evidence type="ECO:0000259" key="1">
    <source>
        <dbReference type="Pfam" id="PF00534"/>
    </source>
</evidence>
<feature type="domain" description="Glycosyltransferase subfamily 4-like N-terminal" evidence="2">
    <location>
        <begin position="13"/>
        <end position="166"/>
    </location>
</feature>
<comment type="caution">
    <text evidence="3">The sequence shown here is derived from an EMBL/GenBank/DDBJ whole genome shotgun (WGS) entry which is preliminary data.</text>
</comment>
<dbReference type="InterPro" id="IPR028098">
    <property type="entry name" value="Glyco_trans_4-like_N"/>
</dbReference>
<dbReference type="GO" id="GO:0016757">
    <property type="term" value="F:glycosyltransferase activity"/>
    <property type="evidence" value="ECO:0007669"/>
    <property type="project" value="InterPro"/>
</dbReference>
<keyword evidence="3" id="KW-0808">Transferase</keyword>
<dbReference type="SUPFAM" id="SSF53756">
    <property type="entry name" value="UDP-Glycosyltransferase/glycogen phosphorylase"/>
    <property type="match status" value="1"/>
</dbReference>
<dbReference type="Pfam" id="PF00534">
    <property type="entry name" value="Glycos_transf_1"/>
    <property type="match status" value="1"/>
</dbReference>
<dbReference type="PANTHER" id="PTHR12526:SF638">
    <property type="entry name" value="SPORE COAT PROTEIN SA"/>
    <property type="match status" value="1"/>
</dbReference>
<organism evidence="3 4">
    <name type="scientific">Microbulbifer rhizosphaerae</name>
    <dbReference type="NCBI Taxonomy" id="1562603"/>
    <lineage>
        <taxon>Bacteria</taxon>
        <taxon>Pseudomonadati</taxon>
        <taxon>Pseudomonadota</taxon>
        <taxon>Gammaproteobacteria</taxon>
        <taxon>Cellvibrionales</taxon>
        <taxon>Microbulbiferaceae</taxon>
        <taxon>Microbulbifer</taxon>
    </lineage>
</organism>
<dbReference type="AlphaFoldDB" id="A0A7W4W9Z8"/>
<accession>A0A7W4W9Z8</accession>
<protein>
    <submittedName>
        <fullName evidence="3">Glycosyltransferase involved in cell wall biosynthesis</fullName>
    </submittedName>
</protein>
<dbReference type="PANTHER" id="PTHR12526">
    <property type="entry name" value="GLYCOSYLTRANSFERASE"/>
    <property type="match status" value="1"/>
</dbReference>
<dbReference type="Gene3D" id="3.40.50.2000">
    <property type="entry name" value="Glycogen Phosphorylase B"/>
    <property type="match status" value="2"/>
</dbReference>
<keyword evidence="4" id="KW-1185">Reference proteome</keyword>
<dbReference type="Proteomes" id="UP000535937">
    <property type="component" value="Unassembled WGS sequence"/>
</dbReference>
<dbReference type="EMBL" id="JACHWZ010000004">
    <property type="protein sequence ID" value="MBB3060376.1"/>
    <property type="molecule type" value="Genomic_DNA"/>
</dbReference>
<gene>
    <name evidence="3" type="ORF">FHS09_001191</name>
</gene>
<reference evidence="3 4" key="1">
    <citation type="submission" date="2020-08" db="EMBL/GenBank/DDBJ databases">
        <title>Genomic Encyclopedia of Type Strains, Phase III (KMG-III): the genomes of soil and plant-associated and newly described type strains.</title>
        <authorList>
            <person name="Whitman W."/>
        </authorList>
    </citation>
    <scope>NUCLEOTIDE SEQUENCE [LARGE SCALE GENOMIC DNA]</scope>
    <source>
        <strain evidence="3 4">CECT 8799</strain>
    </source>
</reference>
<proteinExistence type="predicted"/>
<evidence type="ECO:0000259" key="2">
    <source>
        <dbReference type="Pfam" id="PF13439"/>
    </source>
</evidence>
<evidence type="ECO:0000313" key="4">
    <source>
        <dbReference type="Proteomes" id="UP000535937"/>
    </source>
</evidence>
<dbReference type="GO" id="GO:1901135">
    <property type="term" value="P:carbohydrate derivative metabolic process"/>
    <property type="evidence" value="ECO:0007669"/>
    <property type="project" value="UniProtKB-ARBA"/>
</dbReference>